<keyword evidence="7" id="KW-1133">Transmembrane helix</keyword>
<gene>
    <name evidence="12" type="ORF">RchiOBHm_Chr6g0282141</name>
</gene>
<name>A0A2P6PTP9_ROSCH</name>
<evidence type="ECO:0000256" key="4">
    <source>
        <dbReference type="ARBA" id="ARBA00022692"/>
    </source>
</evidence>
<evidence type="ECO:0000256" key="3">
    <source>
        <dbReference type="ARBA" id="ARBA00022614"/>
    </source>
</evidence>
<organism evidence="12 13">
    <name type="scientific">Rosa chinensis</name>
    <name type="common">China rose</name>
    <dbReference type="NCBI Taxonomy" id="74649"/>
    <lineage>
        <taxon>Eukaryota</taxon>
        <taxon>Viridiplantae</taxon>
        <taxon>Streptophyta</taxon>
        <taxon>Embryophyta</taxon>
        <taxon>Tracheophyta</taxon>
        <taxon>Spermatophyta</taxon>
        <taxon>Magnoliopsida</taxon>
        <taxon>eudicotyledons</taxon>
        <taxon>Gunneridae</taxon>
        <taxon>Pentapetalae</taxon>
        <taxon>rosids</taxon>
        <taxon>fabids</taxon>
        <taxon>Rosales</taxon>
        <taxon>Rosaceae</taxon>
        <taxon>Rosoideae</taxon>
        <taxon>Rosoideae incertae sedis</taxon>
        <taxon>Rosa</taxon>
    </lineage>
</organism>
<evidence type="ECO:0000256" key="10">
    <source>
        <dbReference type="SAM" id="SignalP"/>
    </source>
</evidence>
<dbReference type="InterPro" id="IPR013210">
    <property type="entry name" value="LRR_N_plant-typ"/>
</dbReference>
<dbReference type="PANTHER" id="PTHR48010:SF55">
    <property type="entry name" value="OS01G0607900 PROTEIN"/>
    <property type="match status" value="1"/>
</dbReference>
<keyword evidence="12" id="KW-0418">Kinase</keyword>
<keyword evidence="13" id="KW-1185">Reference proteome</keyword>
<keyword evidence="12" id="KW-0808">Transferase</keyword>
<comment type="subcellular location">
    <subcellularLocation>
        <location evidence="1">Membrane</location>
        <topology evidence="1">Single-pass type I membrane protein</topology>
    </subcellularLocation>
</comment>
<protein>
    <submittedName>
        <fullName evidence="12">Putative non-specific serine/threonine protein kinase</fullName>
        <ecNumber evidence="12">2.7.11.1</ecNumber>
    </submittedName>
</protein>
<evidence type="ECO:0000256" key="9">
    <source>
        <dbReference type="ARBA" id="ARBA00023180"/>
    </source>
</evidence>
<comment type="caution">
    <text evidence="12">The sequence shown here is derived from an EMBL/GenBank/DDBJ whole genome shotgun (WGS) entry which is preliminary data.</text>
</comment>
<dbReference type="OMA" id="MAYITYL"/>
<dbReference type="Gramene" id="PRQ25308">
    <property type="protein sequence ID" value="PRQ25308"/>
    <property type="gene ID" value="RchiOBHm_Chr6g0282141"/>
</dbReference>
<feature type="signal peptide" evidence="10">
    <location>
        <begin position="1"/>
        <end position="27"/>
    </location>
</feature>
<reference evidence="12 13" key="1">
    <citation type="journal article" date="2018" name="Nat. Genet.">
        <title>The Rosa genome provides new insights in the design of modern roses.</title>
        <authorList>
            <person name="Bendahmane M."/>
        </authorList>
    </citation>
    <scope>NUCLEOTIDE SEQUENCE [LARGE SCALE GENOMIC DNA]</scope>
    <source>
        <strain evidence="13">cv. Old Blush</strain>
    </source>
</reference>
<dbReference type="Gene3D" id="3.80.10.10">
    <property type="entry name" value="Ribonuclease Inhibitor"/>
    <property type="match status" value="1"/>
</dbReference>
<accession>A0A2P6PTP9</accession>
<keyword evidence="4" id="KW-0812">Transmembrane</keyword>
<dbReference type="InterPro" id="IPR032675">
    <property type="entry name" value="LRR_dom_sf"/>
</dbReference>
<dbReference type="PROSITE" id="PS51257">
    <property type="entry name" value="PROKAR_LIPOPROTEIN"/>
    <property type="match status" value="1"/>
</dbReference>
<evidence type="ECO:0000256" key="8">
    <source>
        <dbReference type="ARBA" id="ARBA00023136"/>
    </source>
</evidence>
<dbReference type="STRING" id="74649.A0A2P6PTP9"/>
<evidence type="ECO:0000256" key="1">
    <source>
        <dbReference type="ARBA" id="ARBA00004479"/>
    </source>
</evidence>
<keyword evidence="5 10" id="KW-0732">Signal</keyword>
<dbReference type="OrthoDB" id="2151624at2759"/>
<evidence type="ECO:0000256" key="2">
    <source>
        <dbReference type="ARBA" id="ARBA00009592"/>
    </source>
</evidence>
<evidence type="ECO:0000313" key="13">
    <source>
        <dbReference type="Proteomes" id="UP000238479"/>
    </source>
</evidence>
<dbReference type="InterPro" id="IPR001611">
    <property type="entry name" value="Leu-rich_rpt"/>
</dbReference>
<keyword evidence="12" id="KW-0723">Serine/threonine-protein kinase</keyword>
<dbReference type="PANTHER" id="PTHR48010">
    <property type="entry name" value="OS05G0588300 PROTEIN"/>
    <property type="match status" value="1"/>
</dbReference>
<evidence type="ECO:0000256" key="5">
    <source>
        <dbReference type="ARBA" id="ARBA00022729"/>
    </source>
</evidence>
<keyword evidence="6" id="KW-0677">Repeat</keyword>
<keyword evidence="8" id="KW-0472">Membrane</keyword>
<dbReference type="FunFam" id="3.80.10.10:FF:000275">
    <property type="entry name" value="Leucine-rich repeat receptor-like protein kinase"/>
    <property type="match status" value="1"/>
</dbReference>
<dbReference type="AlphaFoldDB" id="A0A2P6PTP9"/>
<dbReference type="Proteomes" id="UP000238479">
    <property type="component" value="Chromosome 6"/>
</dbReference>
<dbReference type="Pfam" id="PF00560">
    <property type="entry name" value="LRR_1"/>
    <property type="match status" value="3"/>
</dbReference>
<dbReference type="Pfam" id="PF08263">
    <property type="entry name" value="LRRNT_2"/>
    <property type="match status" value="1"/>
</dbReference>
<keyword evidence="9" id="KW-0325">Glycoprotein</keyword>
<feature type="chain" id="PRO_5015189156" evidence="10">
    <location>
        <begin position="28"/>
        <end position="229"/>
    </location>
</feature>
<proteinExistence type="inferred from homology"/>
<dbReference type="EMBL" id="PDCK01000044">
    <property type="protein sequence ID" value="PRQ25308.1"/>
    <property type="molecule type" value="Genomic_DNA"/>
</dbReference>
<keyword evidence="3" id="KW-0433">Leucine-rich repeat</keyword>
<sequence>MLLSGRDLCLGVVFLSLLSCGFSSGSASDINCLKSIKASLEDPLDMLTSWDFSNITEGSICSFLGIECWHPHESKVINIKLGDLGLKGQFPRGVMNCTSLTGLDLSSNKLSGSIPADISRIIPFSTLLALSYNNFSGTIPASISNCTYLNVLKLDHNQLSGQIPGEIGQLSRLKTFSVANNLLRGPVPDFVVASVTADSYANNPGLCGGPLKSCRSSVEKSLNCSSPPL</sequence>
<dbReference type="SUPFAM" id="SSF52058">
    <property type="entry name" value="L domain-like"/>
    <property type="match status" value="1"/>
</dbReference>
<evidence type="ECO:0000256" key="6">
    <source>
        <dbReference type="ARBA" id="ARBA00022737"/>
    </source>
</evidence>
<dbReference type="GO" id="GO:0016020">
    <property type="term" value="C:membrane"/>
    <property type="evidence" value="ECO:0007669"/>
    <property type="project" value="UniProtKB-SubCell"/>
</dbReference>
<evidence type="ECO:0000256" key="7">
    <source>
        <dbReference type="ARBA" id="ARBA00022989"/>
    </source>
</evidence>
<dbReference type="InterPro" id="IPR050994">
    <property type="entry name" value="At_inactive_RLKs"/>
</dbReference>
<comment type="similarity">
    <text evidence="2">Belongs to the RLP family.</text>
</comment>
<evidence type="ECO:0000313" key="12">
    <source>
        <dbReference type="EMBL" id="PRQ25308.1"/>
    </source>
</evidence>
<feature type="domain" description="Leucine-rich repeat-containing N-terminal plant-type" evidence="11">
    <location>
        <begin position="27"/>
        <end position="69"/>
    </location>
</feature>
<dbReference type="EC" id="2.7.11.1" evidence="12"/>
<evidence type="ECO:0000259" key="11">
    <source>
        <dbReference type="Pfam" id="PF08263"/>
    </source>
</evidence>
<dbReference type="GO" id="GO:0004674">
    <property type="term" value="F:protein serine/threonine kinase activity"/>
    <property type="evidence" value="ECO:0007669"/>
    <property type="project" value="UniProtKB-KW"/>
</dbReference>